<dbReference type="eggNOG" id="COG2433">
    <property type="taxonomic scope" value="Bacteria"/>
</dbReference>
<keyword evidence="1" id="KW-0175">Coiled coil</keyword>
<reference evidence="4 5" key="1">
    <citation type="journal article" date="2013" name="Genome Announc.">
        <title>Genome Sequence of the Obligate Gammaproteobacterial Methanotroph Methylomicrobium album Strain BG8.</title>
        <authorList>
            <person name="Kits K.D."/>
            <person name="Kalyuzhnaya M.G."/>
            <person name="Klotz M.G."/>
            <person name="Jetten M.S."/>
            <person name="Op den Camp H.J."/>
            <person name="Vuilleumier S."/>
            <person name="Bringel F."/>
            <person name="Dispirito A.A."/>
            <person name="Murrell J.C."/>
            <person name="Bruce D."/>
            <person name="Cheng J.F."/>
            <person name="Copeland A."/>
            <person name="Goodwin L."/>
            <person name="Hauser L."/>
            <person name="Lajus A."/>
            <person name="Land M.L."/>
            <person name="Lapidus A."/>
            <person name="Lucas S."/>
            <person name="Medigue C."/>
            <person name="Pitluck S."/>
            <person name="Woyke T."/>
            <person name="Zeytun A."/>
            <person name="Stein L.Y."/>
        </authorList>
    </citation>
    <scope>NUCLEOTIDE SEQUENCE [LARGE SCALE GENOMIC DNA]</scope>
    <source>
        <strain evidence="4 5">BG8</strain>
    </source>
</reference>
<organism evidence="4 5">
    <name type="scientific">Methylomicrobium album BG8</name>
    <dbReference type="NCBI Taxonomy" id="686340"/>
    <lineage>
        <taxon>Bacteria</taxon>
        <taxon>Pseudomonadati</taxon>
        <taxon>Pseudomonadota</taxon>
        <taxon>Gammaproteobacteria</taxon>
        <taxon>Methylococcales</taxon>
        <taxon>Methylococcaceae</taxon>
        <taxon>Methylomicrobium</taxon>
    </lineage>
</organism>
<feature type="domain" description="DUF4124" evidence="3">
    <location>
        <begin position="15"/>
        <end position="51"/>
    </location>
</feature>
<feature type="signal peptide" evidence="2">
    <location>
        <begin position="1"/>
        <end position="24"/>
    </location>
</feature>
<dbReference type="Pfam" id="PF13511">
    <property type="entry name" value="DUF4124"/>
    <property type="match status" value="1"/>
</dbReference>
<feature type="chain" id="PRO_5003612840" description="DUF4124 domain-containing protein" evidence="2">
    <location>
        <begin position="25"/>
        <end position="334"/>
    </location>
</feature>
<dbReference type="Proteomes" id="UP000005090">
    <property type="component" value="Chromosome"/>
</dbReference>
<evidence type="ECO:0000313" key="5">
    <source>
        <dbReference type="Proteomes" id="UP000005090"/>
    </source>
</evidence>
<evidence type="ECO:0000256" key="1">
    <source>
        <dbReference type="SAM" id="Coils"/>
    </source>
</evidence>
<proteinExistence type="predicted"/>
<keyword evidence="5" id="KW-1185">Reference proteome</keyword>
<protein>
    <recommendedName>
        <fullName evidence="3">DUF4124 domain-containing protein</fullName>
    </recommendedName>
</protein>
<feature type="coiled-coil region" evidence="1">
    <location>
        <begin position="133"/>
        <end position="192"/>
    </location>
</feature>
<keyword evidence="2" id="KW-0732">Signal</keyword>
<sequence length="334" mass="37942">MQDRAFFISLLFAAFCLAGGQAHAKKMYRWVDENGKTFLSDQVPPEQVQHRREELSEKGRVVQITEKAKTREQIELDRRLEALKKQQESLIARQKANDKVLLSTFRNLRDMQDTLKKKMHAIDGRIGFLRGNKHQAEVELENHLQRAAHLERSGEKIPAPLTRDIDKAKAQVKAVQAEIDNQETKKKQEKAVFEADIERYKFLTHSDTEAPQALSGKTAEMKAAVELGLYLCNSASQCAKAWESAHQFVRRFSTTPTDIDNDKLLMTAEPAADSDLSLSVSKVDMGNHQQQLFLDIRCRQSSLGRELCAGDKVRDIRTSFRTYIENAVTDAKAD</sequence>
<dbReference type="STRING" id="686340.Metal_1374"/>
<dbReference type="InterPro" id="IPR025392">
    <property type="entry name" value="DUF4124"/>
</dbReference>
<dbReference type="AlphaFoldDB" id="H8GK37"/>
<dbReference type="HOGENOM" id="CLU_058433_0_0_6"/>
<evidence type="ECO:0000259" key="3">
    <source>
        <dbReference type="Pfam" id="PF13511"/>
    </source>
</evidence>
<evidence type="ECO:0000256" key="2">
    <source>
        <dbReference type="SAM" id="SignalP"/>
    </source>
</evidence>
<dbReference type="RefSeq" id="WP_005370831.1">
    <property type="nucleotide sequence ID" value="NZ_CM001475.1"/>
</dbReference>
<evidence type="ECO:0000313" key="4">
    <source>
        <dbReference type="EMBL" id="EIC29161.1"/>
    </source>
</evidence>
<dbReference type="EMBL" id="CM001475">
    <property type="protein sequence ID" value="EIC29161.1"/>
    <property type="molecule type" value="Genomic_DNA"/>
</dbReference>
<accession>H8GK37</accession>
<name>H8GK37_METAL</name>
<gene>
    <name evidence="4" type="ORF">Metal_1374</name>
</gene>